<name>A0A5P8VZU9_9NOSO</name>
<reference evidence="1 2" key="1">
    <citation type="submission" date="2019-10" db="EMBL/GenBank/DDBJ databases">
        <title>Genomic and transcriptomic insights into the perfect genentic adaptation of a filamentous nitrogen-fixing cyanobacterium to rice fields.</title>
        <authorList>
            <person name="Chen Z."/>
        </authorList>
    </citation>
    <scope>NUCLEOTIDE SEQUENCE [LARGE SCALE GENOMIC DNA]</scope>
    <source>
        <strain evidence="1">CCNUC1</strain>
    </source>
</reference>
<proteinExistence type="predicted"/>
<dbReference type="Proteomes" id="UP000326678">
    <property type="component" value="Chromosome Gxm1"/>
</dbReference>
<protein>
    <submittedName>
        <fullName evidence="1">Uncharacterized protein</fullName>
    </submittedName>
</protein>
<dbReference type="KEGG" id="nsh:GXM_03343"/>
<gene>
    <name evidence="1" type="ORF">GXM_03343</name>
</gene>
<sequence>MPTVGYNRKRNYFHRFPPDFTKKGRGQRAEGRRKEVLIKTLVVGYCPLV</sequence>
<dbReference type="EMBL" id="CP045226">
    <property type="protein sequence ID" value="QFS45864.1"/>
    <property type="molecule type" value="Genomic_DNA"/>
</dbReference>
<evidence type="ECO:0000313" key="2">
    <source>
        <dbReference type="Proteomes" id="UP000326678"/>
    </source>
</evidence>
<evidence type="ECO:0000313" key="1">
    <source>
        <dbReference type="EMBL" id="QFS45864.1"/>
    </source>
</evidence>
<keyword evidence="2" id="KW-1185">Reference proteome</keyword>
<organism evidence="1 2">
    <name type="scientific">Nostoc sphaeroides CCNUC1</name>
    <dbReference type="NCBI Taxonomy" id="2653204"/>
    <lineage>
        <taxon>Bacteria</taxon>
        <taxon>Bacillati</taxon>
        <taxon>Cyanobacteriota</taxon>
        <taxon>Cyanophyceae</taxon>
        <taxon>Nostocales</taxon>
        <taxon>Nostocaceae</taxon>
        <taxon>Nostoc</taxon>
    </lineage>
</organism>
<accession>A0A5P8VZU9</accession>
<dbReference type="AlphaFoldDB" id="A0A5P8VZU9"/>